<dbReference type="SMART" id="SM00320">
    <property type="entry name" value="WD40"/>
    <property type="match status" value="3"/>
</dbReference>
<comment type="caution">
    <text evidence="5">The sequence shown here is derived from an EMBL/GenBank/DDBJ whole genome shotgun (WGS) entry which is preliminary data.</text>
</comment>
<dbReference type="PROSITE" id="PS00678">
    <property type="entry name" value="WD_REPEATS_1"/>
    <property type="match status" value="1"/>
</dbReference>
<dbReference type="PANTHER" id="PTHR22889">
    <property type="entry name" value="WD REPEAT-CONTAINING PROTEIN 89"/>
    <property type="match status" value="1"/>
</dbReference>
<dbReference type="InterPro" id="IPR019775">
    <property type="entry name" value="WD40_repeat_CS"/>
</dbReference>
<proteinExistence type="predicted"/>
<dbReference type="Proteomes" id="UP001286313">
    <property type="component" value="Unassembled WGS sequence"/>
</dbReference>
<dbReference type="AlphaFoldDB" id="A0AAE1G5C0"/>
<dbReference type="EMBL" id="JAWQEG010000812">
    <property type="protein sequence ID" value="KAK3885302.1"/>
    <property type="molecule type" value="Genomic_DNA"/>
</dbReference>
<dbReference type="Gene3D" id="2.130.10.10">
    <property type="entry name" value="YVTN repeat-like/Quinoprotein amine dehydrogenase"/>
    <property type="match status" value="1"/>
</dbReference>
<protein>
    <recommendedName>
        <fullName evidence="1">WD repeat-containing protein 89</fullName>
    </recommendedName>
</protein>
<dbReference type="PROSITE" id="PS50294">
    <property type="entry name" value="WD_REPEATS_REGION"/>
    <property type="match status" value="1"/>
</dbReference>
<name>A0AAE1G5C0_PETCI</name>
<feature type="repeat" description="WD" evidence="4">
    <location>
        <begin position="244"/>
        <end position="286"/>
    </location>
</feature>
<dbReference type="PANTHER" id="PTHR22889:SF0">
    <property type="entry name" value="WD REPEAT-CONTAINING PROTEIN 89"/>
    <property type="match status" value="1"/>
</dbReference>
<evidence type="ECO:0000256" key="4">
    <source>
        <dbReference type="PROSITE-ProRule" id="PRU00221"/>
    </source>
</evidence>
<evidence type="ECO:0000256" key="1">
    <source>
        <dbReference type="ARBA" id="ARBA00021125"/>
    </source>
</evidence>
<keyword evidence="3" id="KW-0677">Repeat</keyword>
<dbReference type="InterPro" id="IPR039328">
    <property type="entry name" value="WDR89"/>
</dbReference>
<evidence type="ECO:0000313" key="5">
    <source>
        <dbReference type="EMBL" id="KAK3885302.1"/>
    </source>
</evidence>
<evidence type="ECO:0000313" key="6">
    <source>
        <dbReference type="Proteomes" id="UP001286313"/>
    </source>
</evidence>
<reference evidence="5" key="1">
    <citation type="submission" date="2023-10" db="EMBL/GenBank/DDBJ databases">
        <title>Genome assemblies of two species of porcelain crab, Petrolisthes cinctipes and Petrolisthes manimaculis (Anomura: Porcellanidae).</title>
        <authorList>
            <person name="Angst P."/>
        </authorList>
    </citation>
    <scope>NUCLEOTIDE SEQUENCE</scope>
    <source>
        <strain evidence="5">PB745_01</strain>
        <tissue evidence="5">Gill</tissue>
    </source>
</reference>
<dbReference type="SUPFAM" id="SSF50978">
    <property type="entry name" value="WD40 repeat-like"/>
    <property type="match status" value="1"/>
</dbReference>
<dbReference type="PROSITE" id="PS50082">
    <property type="entry name" value="WD_REPEATS_2"/>
    <property type="match status" value="2"/>
</dbReference>
<dbReference type="InterPro" id="IPR001680">
    <property type="entry name" value="WD40_rpt"/>
</dbReference>
<organism evidence="5 6">
    <name type="scientific">Petrolisthes cinctipes</name>
    <name type="common">Flat porcelain crab</name>
    <dbReference type="NCBI Taxonomy" id="88211"/>
    <lineage>
        <taxon>Eukaryota</taxon>
        <taxon>Metazoa</taxon>
        <taxon>Ecdysozoa</taxon>
        <taxon>Arthropoda</taxon>
        <taxon>Crustacea</taxon>
        <taxon>Multicrustacea</taxon>
        <taxon>Malacostraca</taxon>
        <taxon>Eumalacostraca</taxon>
        <taxon>Eucarida</taxon>
        <taxon>Decapoda</taxon>
        <taxon>Pleocyemata</taxon>
        <taxon>Anomura</taxon>
        <taxon>Galatheoidea</taxon>
        <taxon>Porcellanidae</taxon>
        <taxon>Petrolisthes</taxon>
    </lineage>
</organism>
<evidence type="ECO:0000256" key="3">
    <source>
        <dbReference type="ARBA" id="ARBA00022737"/>
    </source>
</evidence>
<feature type="repeat" description="WD" evidence="4">
    <location>
        <begin position="148"/>
        <end position="190"/>
    </location>
</feature>
<keyword evidence="6" id="KW-1185">Reference proteome</keyword>
<dbReference type="InterPro" id="IPR036322">
    <property type="entry name" value="WD40_repeat_dom_sf"/>
</dbReference>
<keyword evidence="2 4" id="KW-0853">WD repeat</keyword>
<sequence>MRESAEEDSERAPLQRLHPNTATRVTLSLELKVFNIQTIEPSYQYHSIVNTTDVLVYNNNNSSSMSHKQTSSRKTTAAAMPGETSTVPCASTALFPYNYQAVTSTTLSNDEYCLHLAHDHSWETVAAAVSDGSLVILQRNTLEKLLTLEPHEEMVSGLRFSPTDDKILWTSGRDGFVKMWDVRTGNCEKQLCGKQENSVGDRFVTCMDISSNERILCGGTELMADGAFILFWDVRGDQLLGTYSDSHTDDITQVKFSPKQPDTLATSSTDCLVNMFDISQKAEEDALVYCMNTEVTVDKLFWLNSTSGEERIAMLTDVESLQYWDMKEATPLHHFTRQDIATVMKCKDPSECYLVSVNILGDGSLTLMCGARSPSQNSSDQLCTLKFNSDTGELKPHGSFRPRQKLLTTRTSLYHAGTDTYITGDECGIVRLWKPETVQVGGKQPTNKNVTKKARVRPY</sequence>
<dbReference type="InterPro" id="IPR015943">
    <property type="entry name" value="WD40/YVTN_repeat-like_dom_sf"/>
</dbReference>
<evidence type="ECO:0000256" key="2">
    <source>
        <dbReference type="ARBA" id="ARBA00022574"/>
    </source>
</evidence>
<gene>
    <name evidence="5" type="ORF">Pcinc_010467</name>
</gene>
<dbReference type="Pfam" id="PF00400">
    <property type="entry name" value="WD40"/>
    <property type="match status" value="2"/>
</dbReference>
<accession>A0AAE1G5C0</accession>